<evidence type="ECO:0000313" key="2">
    <source>
        <dbReference type="Proteomes" id="UP000383932"/>
    </source>
</evidence>
<organism evidence="1 2">
    <name type="scientific">Ceratobasidium theobromae</name>
    <dbReference type="NCBI Taxonomy" id="1582974"/>
    <lineage>
        <taxon>Eukaryota</taxon>
        <taxon>Fungi</taxon>
        <taxon>Dikarya</taxon>
        <taxon>Basidiomycota</taxon>
        <taxon>Agaricomycotina</taxon>
        <taxon>Agaricomycetes</taxon>
        <taxon>Cantharellales</taxon>
        <taxon>Ceratobasidiaceae</taxon>
        <taxon>Ceratobasidium</taxon>
    </lineage>
</organism>
<dbReference type="AlphaFoldDB" id="A0A5N5QFC3"/>
<comment type="caution">
    <text evidence="1">The sequence shown here is derived from an EMBL/GenBank/DDBJ whole genome shotgun (WGS) entry which is preliminary data.</text>
</comment>
<proteinExistence type="predicted"/>
<dbReference type="Proteomes" id="UP000383932">
    <property type="component" value="Unassembled WGS sequence"/>
</dbReference>
<dbReference type="EMBL" id="SSOP01000191">
    <property type="protein sequence ID" value="KAB5590168.1"/>
    <property type="molecule type" value="Genomic_DNA"/>
</dbReference>
<evidence type="ECO:0000313" key="1">
    <source>
        <dbReference type="EMBL" id="KAB5590168.1"/>
    </source>
</evidence>
<protein>
    <submittedName>
        <fullName evidence="1">Uncharacterized protein</fullName>
    </submittedName>
</protein>
<dbReference type="OrthoDB" id="3258352at2759"/>
<sequence length="323" mass="36330">MSMLRSSPLVDPPPPYYTTAAALQAEHHDLAVTIQHLSDETIKIDNKFQAVYVELKCEEMFDQSSTVPSNEWKEIREIFTHLLWSARRAALAINSNTSGRTGPFSLAYGKTNSLWTAELTNTIIYAMADSRKSKEDKLDILKAFIEKAAPSLLSTNHAAEQMTLIKDRLQSFSKRYTAGMNSVIVATKAKIARLDKERKQQEKKEIDVRSPEPYNDYNGMKPIDYEVGIKIAQSYLENRINCRNALEEGIRGICINLDTIPDRVGSAFSALWLHEKNDAEKLYFIVENSPSGIVYGETIISGAYIRIIMALSYYGTNLTFAGP</sequence>
<accession>A0A5N5QFC3</accession>
<name>A0A5N5QFC3_9AGAM</name>
<gene>
    <name evidence="1" type="ORF">CTheo_6386</name>
</gene>
<reference evidence="1 2" key="1">
    <citation type="journal article" date="2019" name="Fungal Biol. Biotechnol.">
        <title>Draft genome sequence of fastidious pathogen Ceratobasidium theobromae, which causes vascular-streak dieback in Theobroma cacao.</title>
        <authorList>
            <person name="Ali S.S."/>
            <person name="Asman A."/>
            <person name="Shao J."/>
            <person name="Firmansyah A.P."/>
            <person name="Susilo A.W."/>
            <person name="Rosmana A."/>
            <person name="McMahon P."/>
            <person name="Junaid M."/>
            <person name="Guest D."/>
            <person name="Kheng T.Y."/>
            <person name="Meinhardt L.W."/>
            <person name="Bailey B.A."/>
        </authorList>
    </citation>
    <scope>NUCLEOTIDE SEQUENCE [LARGE SCALE GENOMIC DNA]</scope>
    <source>
        <strain evidence="1 2">CT2</strain>
    </source>
</reference>
<keyword evidence="2" id="KW-1185">Reference proteome</keyword>